<dbReference type="KEGG" id="mmed:Mame_04775"/>
<keyword evidence="2" id="KW-1185">Reference proteome</keyword>
<dbReference type="EMBL" id="CP020331">
    <property type="protein sequence ID" value="AQZ54067.1"/>
    <property type="molecule type" value="Genomic_DNA"/>
</dbReference>
<reference evidence="1 2" key="1">
    <citation type="submission" date="2017-03" db="EMBL/GenBank/DDBJ databases">
        <title>Foreign affairs: Plasmid Transfer between Roseobacters and Rhizobia.</title>
        <authorList>
            <person name="Bartling P."/>
            <person name="Bunk B."/>
            <person name="Overmann J."/>
            <person name="Brinkmann H."/>
            <person name="Petersen J."/>
        </authorList>
    </citation>
    <scope>NUCLEOTIDE SEQUENCE [LARGE SCALE GENOMIC DNA]</scope>
    <source>
        <strain evidence="1 2">MACL11</strain>
        <plasmid evidence="2">Plasmid pmm593</plasmid>
    </source>
</reference>
<dbReference type="Gene3D" id="3.10.180.10">
    <property type="entry name" value="2,3-Dihydroxybiphenyl 1,2-Dioxygenase, domain 1"/>
    <property type="match status" value="1"/>
</dbReference>
<evidence type="ECO:0000313" key="1">
    <source>
        <dbReference type="EMBL" id="AQZ54067.1"/>
    </source>
</evidence>
<accession>A0A1U9Z8M6</accession>
<keyword evidence="1" id="KW-0614">Plasmid</keyword>
<name>A0A1U9Z8M6_9HYPH</name>
<sequence>MDKRLLDEDKVMQLCFVTDNLEKSTAWFADLTGKEPAHIGKSAKADIAQATYMGKPAEITFRLARVTFQCLVPA</sequence>
<evidence type="ECO:0000313" key="2">
    <source>
        <dbReference type="Proteomes" id="UP000191135"/>
    </source>
</evidence>
<dbReference type="RefSeq" id="WP_018064084.1">
    <property type="nucleotide sequence ID" value="NZ_AQWH01000005.1"/>
</dbReference>
<dbReference type="AlphaFoldDB" id="A0A1U9Z8M6"/>
<organism evidence="1 2">
    <name type="scientific">Martelella mediterranea DSM 17316</name>
    <dbReference type="NCBI Taxonomy" id="1122214"/>
    <lineage>
        <taxon>Bacteria</taxon>
        <taxon>Pseudomonadati</taxon>
        <taxon>Pseudomonadota</taxon>
        <taxon>Alphaproteobacteria</taxon>
        <taxon>Hyphomicrobiales</taxon>
        <taxon>Aurantimonadaceae</taxon>
        <taxon>Martelella</taxon>
    </lineage>
</organism>
<gene>
    <name evidence="1" type="ORF">Mame_04775</name>
</gene>
<dbReference type="Proteomes" id="UP000191135">
    <property type="component" value="Plasmid pMM593"/>
</dbReference>
<dbReference type="InterPro" id="IPR029068">
    <property type="entry name" value="Glyas_Bleomycin-R_OHBP_Dase"/>
</dbReference>
<protein>
    <submittedName>
        <fullName evidence="1">Uncharacterized protein</fullName>
    </submittedName>
</protein>
<proteinExistence type="predicted"/>
<dbReference type="eggNOG" id="COG0346">
    <property type="taxonomic scope" value="Bacteria"/>
</dbReference>
<geneLocation type="plasmid" evidence="2">
    <name>pmm593</name>
</geneLocation>